<gene>
    <name evidence="4" type="ORF">RV00_GL002555</name>
</gene>
<organism evidence="4 5">
    <name type="scientific">Enterococcus devriesei</name>
    <dbReference type="NCBI Taxonomy" id="319970"/>
    <lineage>
        <taxon>Bacteria</taxon>
        <taxon>Bacillati</taxon>
        <taxon>Bacillota</taxon>
        <taxon>Bacilli</taxon>
        <taxon>Lactobacillales</taxon>
        <taxon>Enterococcaceae</taxon>
        <taxon>Enterococcus</taxon>
    </lineage>
</organism>
<dbReference type="InterPro" id="IPR012338">
    <property type="entry name" value="Beta-lactam/transpept-like"/>
</dbReference>
<proteinExistence type="predicted"/>
<protein>
    <recommendedName>
        <fullName evidence="3">Beta-lactamase-related domain-containing protein</fullName>
    </recommendedName>
</protein>
<dbReference type="STRING" id="319970.RV00_GL002555"/>
<dbReference type="OrthoDB" id="2151402at2"/>
<accession>A0A1L8SUR9</accession>
<dbReference type="Pfam" id="PF00144">
    <property type="entry name" value="Beta-lactamase"/>
    <property type="match status" value="1"/>
</dbReference>
<evidence type="ECO:0000313" key="5">
    <source>
        <dbReference type="Proteomes" id="UP000183700"/>
    </source>
</evidence>
<name>A0A1L8SUR9_9ENTE</name>
<keyword evidence="5" id="KW-1185">Reference proteome</keyword>
<dbReference type="Gene3D" id="3.40.710.10">
    <property type="entry name" value="DD-peptidase/beta-lactamase superfamily"/>
    <property type="match status" value="1"/>
</dbReference>
<dbReference type="GO" id="GO:0016020">
    <property type="term" value="C:membrane"/>
    <property type="evidence" value="ECO:0007669"/>
    <property type="project" value="UniProtKB-SubCell"/>
</dbReference>
<dbReference type="SUPFAM" id="SSF56601">
    <property type="entry name" value="beta-lactamase/transpeptidase-like"/>
    <property type="match status" value="1"/>
</dbReference>
<evidence type="ECO:0000256" key="1">
    <source>
        <dbReference type="ARBA" id="ARBA00004370"/>
    </source>
</evidence>
<evidence type="ECO:0000313" key="4">
    <source>
        <dbReference type="EMBL" id="OJG35801.1"/>
    </source>
</evidence>
<dbReference type="EMBL" id="JXKM01000005">
    <property type="protein sequence ID" value="OJG35801.1"/>
    <property type="molecule type" value="Genomic_DNA"/>
</dbReference>
<keyword evidence="2" id="KW-0472">Membrane</keyword>
<evidence type="ECO:0000259" key="3">
    <source>
        <dbReference type="Pfam" id="PF00144"/>
    </source>
</evidence>
<comment type="caution">
    <text evidence="4">The sequence shown here is derived from an EMBL/GenBank/DDBJ whole genome shotgun (WGS) entry which is preliminary data.</text>
</comment>
<feature type="domain" description="Beta-lactamase-related" evidence="3">
    <location>
        <begin position="76"/>
        <end position="316"/>
    </location>
</feature>
<comment type="subcellular location">
    <subcellularLocation>
        <location evidence="1">Membrane</location>
    </subcellularLocation>
</comment>
<dbReference type="InterPro" id="IPR050491">
    <property type="entry name" value="AmpC-like"/>
</dbReference>
<sequence length="381" mass="42925">MPKGLHRKKTAASRKLPLLFCLLLLLIGIGGLYLKYNQQKAVETTIVSQPKVAETTDKQTIEPKNAISASIEQKLLKKNFSGTVLVFRHGKIILNKAYGWQDQTKKIYNTVSTQYCIGSVQKGQTAYLIMQAVKSGKLFLDEKLSDFYPQIPNSEIISIKDMLNMSSGLRIDEKKIAALNTLDPKEILAETVKQTTVAKNASYSYQPVNYVLLAGILEQVYQTNYQALFEKEIIKPMKLTETSFYSTKNKKQALSYSVSPLGPLYSNTTASSYADELGTGNVFMSAEDLYHYYQAFYNDRFLTTQDRAELWRTYPGEEYAGGIYTMKDNMHGRGIKARFETIANFSKDGQTGIILLSNVWTQKNSFNGFAQQLYYQVAAAS</sequence>
<evidence type="ECO:0000256" key="2">
    <source>
        <dbReference type="ARBA" id="ARBA00023136"/>
    </source>
</evidence>
<dbReference type="PANTHER" id="PTHR46825">
    <property type="entry name" value="D-ALANYL-D-ALANINE-CARBOXYPEPTIDASE/ENDOPEPTIDASE AMPH"/>
    <property type="match status" value="1"/>
</dbReference>
<dbReference type="AlphaFoldDB" id="A0A1L8SUR9"/>
<dbReference type="InterPro" id="IPR001466">
    <property type="entry name" value="Beta-lactam-related"/>
</dbReference>
<reference evidence="4 5" key="1">
    <citation type="submission" date="2014-12" db="EMBL/GenBank/DDBJ databases">
        <title>Draft genome sequences of 29 type strains of Enterococci.</title>
        <authorList>
            <person name="Zhong Z."/>
            <person name="Sun Z."/>
            <person name="Liu W."/>
            <person name="Zhang W."/>
            <person name="Zhang H."/>
        </authorList>
    </citation>
    <scope>NUCLEOTIDE SEQUENCE [LARGE SCALE GENOMIC DNA]</scope>
    <source>
        <strain evidence="4 5">DSM 22802</strain>
    </source>
</reference>
<dbReference type="PANTHER" id="PTHR46825:SF11">
    <property type="entry name" value="PENICILLIN-BINDING PROTEIN 4"/>
    <property type="match status" value="1"/>
</dbReference>
<dbReference type="RefSeq" id="WP_071862347.1">
    <property type="nucleotide sequence ID" value="NZ_JBHLVS010000001.1"/>
</dbReference>
<dbReference type="Proteomes" id="UP000183700">
    <property type="component" value="Unassembled WGS sequence"/>
</dbReference>